<dbReference type="Gene3D" id="2.30.330.10">
    <property type="entry name" value="SpoA-like"/>
    <property type="match status" value="1"/>
</dbReference>
<dbReference type="InterPro" id="IPR013385">
    <property type="entry name" value="T3SS_SpaO/YscQ/SpaO"/>
</dbReference>
<evidence type="ECO:0000256" key="2">
    <source>
        <dbReference type="SAM" id="MobiDB-lite"/>
    </source>
</evidence>
<dbReference type="SUPFAM" id="SSF101801">
    <property type="entry name" value="Surface presentation of antigens (SPOA)"/>
    <property type="match status" value="1"/>
</dbReference>
<gene>
    <name evidence="4" type="ORF">F0185_03635</name>
</gene>
<dbReference type="RefSeq" id="WP_167221684.1">
    <property type="nucleotide sequence ID" value="NZ_VUYU01000002.1"/>
</dbReference>
<comment type="similarity">
    <text evidence="1">Belongs to the FliN/MopA/SpaO family.</text>
</comment>
<dbReference type="Pfam" id="PF01052">
    <property type="entry name" value="FliMN_C"/>
    <property type="match status" value="1"/>
</dbReference>
<comment type="caution">
    <text evidence="4">The sequence shown here is derived from an EMBL/GenBank/DDBJ whole genome shotgun (WGS) entry which is preliminary data.</text>
</comment>
<feature type="region of interest" description="Disordered" evidence="2">
    <location>
        <begin position="252"/>
        <end position="280"/>
    </location>
</feature>
<dbReference type="InterPro" id="IPR036429">
    <property type="entry name" value="SpoA-like_sf"/>
</dbReference>
<evidence type="ECO:0000256" key="1">
    <source>
        <dbReference type="ARBA" id="ARBA00009226"/>
    </source>
</evidence>
<dbReference type="PANTHER" id="PTHR30034:SF5">
    <property type="entry name" value="SECRETION SYSTEM APPARATUS PROTEIN SSAQ"/>
    <property type="match status" value="1"/>
</dbReference>
<organism evidence="4 5">
    <name type="scientific">Massilia rubra</name>
    <dbReference type="NCBI Taxonomy" id="2607910"/>
    <lineage>
        <taxon>Bacteria</taxon>
        <taxon>Pseudomonadati</taxon>
        <taxon>Pseudomonadota</taxon>
        <taxon>Betaproteobacteria</taxon>
        <taxon>Burkholderiales</taxon>
        <taxon>Oxalobacteraceae</taxon>
        <taxon>Telluria group</taxon>
        <taxon>Massilia</taxon>
    </lineage>
</organism>
<dbReference type="NCBIfam" id="TIGR02551">
    <property type="entry name" value="SpaO_YscQ"/>
    <property type="match status" value="1"/>
</dbReference>
<feature type="domain" description="Flagellar motor switch protein FliN-like C-terminal" evidence="3">
    <location>
        <begin position="284"/>
        <end position="353"/>
    </location>
</feature>
<evidence type="ECO:0000313" key="5">
    <source>
        <dbReference type="Proteomes" id="UP000785613"/>
    </source>
</evidence>
<evidence type="ECO:0000313" key="4">
    <source>
        <dbReference type="EMBL" id="NHZ32682.1"/>
    </source>
</evidence>
<keyword evidence="5" id="KW-1185">Reference proteome</keyword>
<accession>A0ABX0LEM0</accession>
<proteinExistence type="inferred from homology"/>
<dbReference type="Proteomes" id="UP000785613">
    <property type="component" value="Unassembled WGS sequence"/>
</dbReference>
<sequence>MPSSPIINPRPLAVASIGRVQAGLSRRLGLGRQAALPALAPDAVLALHMAVDSAPAWIDPLTVHGSFGSIALDRGARLLRALTGIDLGEHQHGPHWEWLQGAVCARLAGTPLAGADSLAPGVADAPAAPLATLRLTLRSGGHLVATHARASAADWLRLLAGPGWLPLQAPQDAFAALPLRLPVRLARHRLPHAMLASLRPGDILLPDAGAFDCKGCGYVGLGALRATVRYQAPGTLIILALEKRMEPIHDNDNDIDIDNHNDNDIDNDDALPRDAPAPEPHAAALDQLPATLDIELGKLTLTLGALRSLAVGSVLQLAGANPAALDIRCAGHLLGRAEAVDIDGALGVRITEWSAA</sequence>
<dbReference type="PANTHER" id="PTHR30034">
    <property type="entry name" value="FLAGELLAR MOTOR SWITCH PROTEIN FLIM"/>
    <property type="match status" value="1"/>
</dbReference>
<dbReference type="EMBL" id="VUYU01000002">
    <property type="protein sequence ID" value="NHZ32682.1"/>
    <property type="molecule type" value="Genomic_DNA"/>
</dbReference>
<reference evidence="4 5" key="1">
    <citation type="submission" date="2019-09" db="EMBL/GenBank/DDBJ databases">
        <title>Taxonomy of Antarctic Massilia spp.: description of Massilia rubra sp. nov., Massilia aquatica sp. nov., Massilia mucilaginosa sp. nov., Massilia frigida sp. nov. isolated from streams, lakes and regoliths.</title>
        <authorList>
            <person name="Holochova P."/>
            <person name="Sedlacek I."/>
            <person name="Kralova S."/>
            <person name="Maslanova I."/>
            <person name="Busse H.-J."/>
            <person name="Stankova E."/>
            <person name="Vrbovska V."/>
            <person name="Kovarovic V."/>
            <person name="Bartak M."/>
            <person name="Svec P."/>
            <person name="Pantucek R."/>
        </authorList>
    </citation>
    <scope>NUCLEOTIDE SEQUENCE [LARGE SCALE GENOMIC DNA]</scope>
    <source>
        <strain evidence="4 5">CCM 8692</strain>
    </source>
</reference>
<dbReference type="InterPro" id="IPR001543">
    <property type="entry name" value="FliN-like_C"/>
</dbReference>
<feature type="compositionally biased region" description="Basic and acidic residues" evidence="2">
    <location>
        <begin position="252"/>
        <end position="263"/>
    </location>
</feature>
<protein>
    <submittedName>
        <fullName evidence="4">YscQ/HrcQ family type III secretion apparatus protein</fullName>
    </submittedName>
</protein>
<name>A0ABX0LEM0_9BURK</name>
<evidence type="ECO:0000259" key="3">
    <source>
        <dbReference type="Pfam" id="PF01052"/>
    </source>
</evidence>